<sequence>MKVLSVLLLSAIASAAETSSSLAPACSGSCVVAQNLQMASCREENISEDSLKILECTCNLSSEYWIQLSDCVINCPTFASGAPKTDPTSLREYSCNAIKPYTTFSEEPILTTDDSNAKAVTSAANTTESSTHKTTSNGTSITTHATSSETSATTSGSETTSHTSSTEKAAAAALGVGSLVYLVGAVLL</sequence>
<feature type="compositionally biased region" description="Polar residues" evidence="1">
    <location>
        <begin position="116"/>
        <end position="138"/>
    </location>
</feature>
<accession>A0A8J5Q621</accession>
<evidence type="ECO:0000313" key="3">
    <source>
        <dbReference type="EMBL" id="KAG7662024.1"/>
    </source>
</evidence>
<protein>
    <submittedName>
        <fullName evidence="3">Uncharacterized protein</fullName>
    </submittedName>
</protein>
<organism evidence="3 4">
    <name type="scientific">[Candida] subhashii</name>
    <dbReference type="NCBI Taxonomy" id="561895"/>
    <lineage>
        <taxon>Eukaryota</taxon>
        <taxon>Fungi</taxon>
        <taxon>Dikarya</taxon>
        <taxon>Ascomycota</taxon>
        <taxon>Saccharomycotina</taxon>
        <taxon>Pichiomycetes</taxon>
        <taxon>Debaryomycetaceae</taxon>
        <taxon>Spathaspora</taxon>
    </lineage>
</organism>
<dbReference type="EMBL" id="JAGSYN010000185">
    <property type="protein sequence ID" value="KAG7662024.1"/>
    <property type="molecule type" value="Genomic_DNA"/>
</dbReference>
<feature type="signal peptide" evidence="2">
    <location>
        <begin position="1"/>
        <end position="15"/>
    </location>
</feature>
<proteinExistence type="predicted"/>
<dbReference type="GeneID" id="73471212"/>
<dbReference type="Proteomes" id="UP000694255">
    <property type="component" value="Unassembled WGS sequence"/>
</dbReference>
<evidence type="ECO:0000256" key="2">
    <source>
        <dbReference type="SAM" id="SignalP"/>
    </source>
</evidence>
<name>A0A8J5Q621_9ASCO</name>
<comment type="caution">
    <text evidence="3">The sequence shown here is derived from an EMBL/GenBank/DDBJ whole genome shotgun (WGS) entry which is preliminary data.</text>
</comment>
<feature type="region of interest" description="Disordered" evidence="1">
    <location>
        <begin position="116"/>
        <end position="164"/>
    </location>
</feature>
<feature type="chain" id="PRO_5035328151" evidence="2">
    <location>
        <begin position="16"/>
        <end position="188"/>
    </location>
</feature>
<feature type="compositionally biased region" description="Low complexity" evidence="1">
    <location>
        <begin position="139"/>
        <end position="164"/>
    </location>
</feature>
<dbReference type="OrthoDB" id="10474319at2759"/>
<dbReference type="RefSeq" id="XP_049262257.1">
    <property type="nucleotide sequence ID" value="XM_049408368.1"/>
</dbReference>
<evidence type="ECO:0000313" key="4">
    <source>
        <dbReference type="Proteomes" id="UP000694255"/>
    </source>
</evidence>
<gene>
    <name evidence="3" type="ORF">J8A68_004412</name>
</gene>
<evidence type="ECO:0000256" key="1">
    <source>
        <dbReference type="SAM" id="MobiDB-lite"/>
    </source>
</evidence>
<keyword evidence="2" id="KW-0732">Signal</keyword>
<dbReference type="AlphaFoldDB" id="A0A8J5Q621"/>
<reference evidence="3 4" key="1">
    <citation type="journal article" date="2021" name="DNA Res.">
        <title>Genome analysis of Candida subhashii reveals its hybrid nature and dual mitochondrial genome conformations.</title>
        <authorList>
            <person name="Mixao V."/>
            <person name="Hegedusova E."/>
            <person name="Saus E."/>
            <person name="Pryszcz L.P."/>
            <person name="Cillingova A."/>
            <person name="Nosek J."/>
            <person name="Gabaldon T."/>
        </authorList>
    </citation>
    <scope>NUCLEOTIDE SEQUENCE [LARGE SCALE GENOMIC DNA]</scope>
    <source>
        <strain evidence="3 4">CBS 10753</strain>
    </source>
</reference>
<keyword evidence="4" id="KW-1185">Reference proteome</keyword>